<feature type="chain" id="PRO_5038548344" description="chitinase" evidence="3">
    <location>
        <begin position="23"/>
        <end position="465"/>
    </location>
</feature>
<dbReference type="PANTHER" id="PTHR11177:SF317">
    <property type="entry name" value="CHITINASE 12-RELATED"/>
    <property type="match status" value="1"/>
</dbReference>
<dbReference type="Pfam" id="PF00704">
    <property type="entry name" value="Glyco_hydro_18"/>
    <property type="match status" value="1"/>
</dbReference>
<reference evidence="5" key="1">
    <citation type="submission" date="2020-10" db="EMBL/GenBank/DDBJ databases">
        <authorList>
            <person name="Gilroy R."/>
        </authorList>
    </citation>
    <scope>NUCLEOTIDE SEQUENCE</scope>
    <source>
        <strain evidence="5">23406</strain>
    </source>
</reference>
<organism evidence="5 6">
    <name type="scientific">Candidatus Stercoripulliclostridium merdipullorum</name>
    <dbReference type="NCBI Taxonomy" id="2840952"/>
    <lineage>
        <taxon>Bacteria</taxon>
        <taxon>Bacillati</taxon>
        <taxon>Bacillota</taxon>
        <taxon>Clostridia</taxon>
        <taxon>Eubacteriales</taxon>
        <taxon>Candidatus Stercoripulliclostridium</taxon>
    </lineage>
</organism>
<dbReference type="GO" id="GO:0008061">
    <property type="term" value="F:chitin binding"/>
    <property type="evidence" value="ECO:0007669"/>
    <property type="project" value="InterPro"/>
</dbReference>
<dbReference type="PANTHER" id="PTHR11177">
    <property type="entry name" value="CHITINASE"/>
    <property type="match status" value="1"/>
</dbReference>
<evidence type="ECO:0000313" key="6">
    <source>
        <dbReference type="Proteomes" id="UP000886891"/>
    </source>
</evidence>
<dbReference type="Gene3D" id="2.60.120.260">
    <property type="entry name" value="Galactose-binding domain-like"/>
    <property type="match status" value="1"/>
</dbReference>
<gene>
    <name evidence="5" type="ORF">IAB14_06755</name>
</gene>
<dbReference type="Gene3D" id="3.20.20.80">
    <property type="entry name" value="Glycosidases"/>
    <property type="match status" value="1"/>
</dbReference>
<reference evidence="5" key="2">
    <citation type="journal article" date="2021" name="PeerJ">
        <title>Extensive microbial diversity within the chicken gut microbiome revealed by metagenomics and culture.</title>
        <authorList>
            <person name="Gilroy R."/>
            <person name="Ravi A."/>
            <person name="Getino M."/>
            <person name="Pursley I."/>
            <person name="Horton D.L."/>
            <person name="Alikhan N.F."/>
            <person name="Baker D."/>
            <person name="Gharbi K."/>
            <person name="Hall N."/>
            <person name="Watson M."/>
            <person name="Adriaenssens E.M."/>
            <person name="Foster-Nyarko E."/>
            <person name="Jarju S."/>
            <person name="Secka A."/>
            <person name="Antonio M."/>
            <person name="Oren A."/>
            <person name="Chaudhuri R.R."/>
            <person name="La Ragione R."/>
            <person name="Hildebrand F."/>
            <person name="Pallen M.J."/>
        </authorList>
    </citation>
    <scope>NUCLEOTIDE SEQUENCE</scope>
    <source>
        <strain evidence="5">23406</strain>
    </source>
</reference>
<evidence type="ECO:0000256" key="1">
    <source>
        <dbReference type="ARBA" id="ARBA00000822"/>
    </source>
</evidence>
<dbReference type="InterPro" id="IPR017853">
    <property type="entry name" value="GH"/>
</dbReference>
<sequence length="465" mass="52195">MKTLKRVLNAMLIPVLCLLPVACSDKTPDPISDRYEDLAADGRFEVKKGGAGDEAVYDFGKTVRFNALRLSEQKSAITKFEVFADDATTPFWGGDFVDGYRYGSFEAVSASKIRIKVYQCEDNWKLTSVEAYYADQGGASFEVMSYVTVDSAYRLEDKWKANAAVMDEFNVIGNLYFDRNGALHYQDYLFDGKSVDGKTVLKGAIAKLKSFNPEARITLTVLGNRDFTSDGLTVEERHNEAMGDHADTLTKNLLALLQETGATGISFDYEYPHKLKSFRIFAEYLESLDAALPEGVMLSAAVSLWCIRPLHLTVKRLSVLDRIELMAYDMFDDRGNHATFYDTCYETVKELGRRGVDLSKVRLGLPFYSRPVNHDEFWGSYGNIAEQLPRFDNTIREAYETINGVQKPATDQYYNGRQMIYDKTAFAVDAGLRGVMIWHFVCDSSDPSLALTSQIAAAIEARQGK</sequence>
<dbReference type="SMART" id="SM00636">
    <property type="entry name" value="Glyco_18"/>
    <property type="match status" value="1"/>
</dbReference>
<dbReference type="SUPFAM" id="SSF51445">
    <property type="entry name" value="(Trans)glycosidases"/>
    <property type="match status" value="1"/>
</dbReference>
<dbReference type="Gene3D" id="3.40.5.30">
    <property type="entry name" value="(Trans)glycosidases - domain 2"/>
    <property type="match status" value="1"/>
</dbReference>
<dbReference type="InterPro" id="IPR050314">
    <property type="entry name" value="Glycosyl_Hydrlase_18"/>
</dbReference>
<dbReference type="Proteomes" id="UP000886891">
    <property type="component" value="Unassembled WGS sequence"/>
</dbReference>
<dbReference type="GO" id="GO:0005576">
    <property type="term" value="C:extracellular region"/>
    <property type="evidence" value="ECO:0007669"/>
    <property type="project" value="TreeGrafter"/>
</dbReference>
<dbReference type="GO" id="GO:0005975">
    <property type="term" value="P:carbohydrate metabolic process"/>
    <property type="evidence" value="ECO:0007669"/>
    <property type="project" value="InterPro"/>
</dbReference>
<accession>A0A9D1NCV3</accession>
<dbReference type="InterPro" id="IPR011583">
    <property type="entry name" value="Chitinase_II/V-like_cat"/>
</dbReference>
<dbReference type="EC" id="3.2.1.14" evidence="2"/>
<comment type="catalytic activity">
    <reaction evidence="1">
        <text>Random endo-hydrolysis of N-acetyl-beta-D-glucosaminide (1-&gt;4)-beta-linkages in chitin and chitodextrins.</text>
        <dbReference type="EC" id="3.2.1.14"/>
    </reaction>
</comment>
<dbReference type="GO" id="GO:0008843">
    <property type="term" value="F:endochitinase activity"/>
    <property type="evidence" value="ECO:0007669"/>
    <property type="project" value="UniProtKB-EC"/>
</dbReference>
<protein>
    <recommendedName>
        <fullName evidence="2">chitinase</fullName>
        <ecNumber evidence="2">3.2.1.14</ecNumber>
    </recommendedName>
</protein>
<dbReference type="EMBL" id="DVOH01000055">
    <property type="protein sequence ID" value="HIV00793.1"/>
    <property type="molecule type" value="Genomic_DNA"/>
</dbReference>
<dbReference type="GO" id="GO:0006032">
    <property type="term" value="P:chitin catabolic process"/>
    <property type="evidence" value="ECO:0007669"/>
    <property type="project" value="TreeGrafter"/>
</dbReference>
<dbReference type="InterPro" id="IPR001223">
    <property type="entry name" value="Glyco_hydro18_cat"/>
</dbReference>
<dbReference type="PROSITE" id="PS51910">
    <property type="entry name" value="GH18_2"/>
    <property type="match status" value="1"/>
</dbReference>
<feature type="domain" description="GH18" evidence="4">
    <location>
        <begin position="141"/>
        <end position="462"/>
    </location>
</feature>
<evidence type="ECO:0000259" key="4">
    <source>
        <dbReference type="PROSITE" id="PS51910"/>
    </source>
</evidence>
<evidence type="ECO:0000313" key="5">
    <source>
        <dbReference type="EMBL" id="HIV00793.1"/>
    </source>
</evidence>
<keyword evidence="3" id="KW-0732">Signal</keyword>
<evidence type="ECO:0000256" key="2">
    <source>
        <dbReference type="ARBA" id="ARBA00012729"/>
    </source>
</evidence>
<feature type="signal peptide" evidence="3">
    <location>
        <begin position="1"/>
        <end position="22"/>
    </location>
</feature>
<dbReference type="AlphaFoldDB" id="A0A9D1NCV3"/>
<proteinExistence type="predicted"/>
<keyword evidence="5" id="KW-0378">Hydrolase</keyword>
<comment type="caution">
    <text evidence="5">The sequence shown here is derived from an EMBL/GenBank/DDBJ whole genome shotgun (WGS) entry which is preliminary data.</text>
</comment>
<name>A0A9D1NCV3_9FIRM</name>
<evidence type="ECO:0000256" key="3">
    <source>
        <dbReference type="SAM" id="SignalP"/>
    </source>
</evidence>